<reference evidence="14 15" key="1">
    <citation type="submission" date="2018-08" db="EMBL/GenBank/DDBJ databases">
        <title>Draft genome of the lignicolous fungus Coniochaeta pulveracea.</title>
        <authorList>
            <person name="Borstlap C.J."/>
            <person name="De Witt R.N."/>
            <person name="Botha A."/>
            <person name="Volschenk H."/>
        </authorList>
    </citation>
    <scope>NUCLEOTIDE SEQUENCE [LARGE SCALE GENOMIC DNA]</scope>
    <source>
        <strain evidence="14 15">CAB683</strain>
    </source>
</reference>
<feature type="compositionally biased region" description="Low complexity" evidence="9">
    <location>
        <begin position="272"/>
        <end position="284"/>
    </location>
</feature>
<dbReference type="PROSITE" id="PS00867">
    <property type="entry name" value="CPSASE_2"/>
    <property type="match status" value="1"/>
</dbReference>
<keyword evidence="3" id="KW-0436">Ligase</keyword>
<dbReference type="PANTHER" id="PTHR43778">
    <property type="entry name" value="PYRUVATE CARBOXYLASE"/>
    <property type="match status" value="1"/>
</dbReference>
<dbReference type="CDD" id="cd07937">
    <property type="entry name" value="DRE_TIM_PC_TC_5S"/>
    <property type="match status" value="1"/>
</dbReference>
<evidence type="ECO:0000313" key="15">
    <source>
        <dbReference type="Proteomes" id="UP000275385"/>
    </source>
</evidence>
<evidence type="ECO:0000256" key="4">
    <source>
        <dbReference type="ARBA" id="ARBA00022741"/>
    </source>
</evidence>
<dbReference type="GO" id="GO:0006094">
    <property type="term" value="P:gluconeogenesis"/>
    <property type="evidence" value="ECO:0007669"/>
    <property type="project" value="TreeGrafter"/>
</dbReference>
<sequence>MHDAAVRLAKHVRYENAATVEFLVQNDQFYFIEVNPRIQVEHTVTEEILDIDLVQAQIRIAKGASLLDPSLNIPTAPQPRGVAIQCRVTSEMPWMGFLPSCGTITYSELPAGPGIRLDGYNLFAGAEITPHYDPMLFKLIVRADDLASARTKMLAALGATHIEGVETNIYLLERILQDDRFVKQQYFTRSLDQDVVASKVKNNSDDVTAQRLLTFFAESLVNGTQIQGQIGKPGTFQQLEVPGLRRTLATADRHAANGKVANGYGSDGNGINGPIPNGHIPNGHTPNGHTPIGHAPNGHAPNGHAPNGHAPNGHTTNSDGHSRLTINGHGSVGHDIEGYNQDGWRGVLLAEGPKAFAARVRQHPRVLLTDTTWRDAQQSLLATRVRTVDLANIAPDTNIAFSKAYSLECWGGATFDVALRFLHEDPWKRLATLRRLVPDVPFQMLLRSVSGLAYSAVPQNFLRHFCRQAVKNGMDIIRVFDGLNDLTNLSVAIDACLSAGAVVEAAILYTGDMMDPACKYSLSYYLELVDHLVLTGAHIIAIKSMSGVWKPRAAFVLVSEIRKRHPDIPIHVHTHDAAGTGVATMLACVEAGADIIDGAIDSMSGTTSQPALSALIAGLADRDDEPEISLDHVRAIDSYWAQLRVLYAGFDAKLSGPDPDVYLHEIPGGQLTNLMFQARELGLGSQWKETKAAFVDANRLLGNIIKATPTSKAVGDLAQFMVNSDLAHDDVLARADTLDFPDSVLDFFEGLMGRPFDGFPEPLRTRVLARAGRTKSAKGQVSTCLEPVDLDAVKQQLRIKYGDSITETDVCSHVMFPDVFAQYRAYLGRFGDVSQLPSQQMLAPPKIGAEMKCPIPGGRGLTVQVLAVQPPAEGDEDSGERTVFFRVNGRYRQVTVRDLSVQNQKRRRPADPGVPSQIGSPFSGVISAIAKDAGSRVSKGDVIMSISAMKMIINVSAPFDGVLRDMDASVGESVERGDLLFVIAN</sequence>
<proteinExistence type="predicted"/>
<evidence type="ECO:0000256" key="1">
    <source>
        <dbReference type="ARBA" id="ARBA00002380"/>
    </source>
</evidence>
<dbReference type="Pfam" id="PF00682">
    <property type="entry name" value="HMGL-like"/>
    <property type="match status" value="1"/>
</dbReference>
<evidence type="ECO:0000256" key="8">
    <source>
        <dbReference type="PROSITE-ProRule" id="PRU00409"/>
    </source>
</evidence>
<evidence type="ECO:0000256" key="7">
    <source>
        <dbReference type="ARBA" id="ARBA00049382"/>
    </source>
</evidence>
<dbReference type="SUPFAM" id="SSF51230">
    <property type="entry name" value="Single hybrid motif"/>
    <property type="match status" value="1"/>
</dbReference>
<dbReference type="PROSITE" id="PS00188">
    <property type="entry name" value="BIOTIN"/>
    <property type="match status" value="1"/>
</dbReference>
<evidence type="ECO:0000259" key="13">
    <source>
        <dbReference type="PROSITE" id="PS50991"/>
    </source>
</evidence>
<feature type="domain" description="Biotin carboxylation" evidence="12">
    <location>
        <begin position="1"/>
        <end position="196"/>
    </location>
</feature>
<dbReference type="InterPro" id="IPR005482">
    <property type="entry name" value="Biotin_COase_C"/>
</dbReference>
<dbReference type="PROSITE" id="PS50991">
    <property type="entry name" value="PYR_CT"/>
    <property type="match status" value="1"/>
</dbReference>
<dbReference type="GO" id="GO:0005524">
    <property type="term" value="F:ATP binding"/>
    <property type="evidence" value="ECO:0007669"/>
    <property type="project" value="UniProtKB-UniRule"/>
</dbReference>
<dbReference type="InterPro" id="IPR005479">
    <property type="entry name" value="CPAse_ATP-bd"/>
</dbReference>
<dbReference type="CDD" id="cd06850">
    <property type="entry name" value="biotinyl_domain"/>
    <property type="match status" value="1"/>
</dbReference>
<dbReference type="InterPro" id="IPR011764">
    <property type="entry name" value="Biotin_carboxylation_dom"/>
</dbReference>
<dbReference type="SUPFAM" id="SSF89000">
    <property type="entry name" value="post-HMGL domain-like"/>
    <property type="match status" value="1"/>
</dbReference>
<evidence type="ECO:0000256" key="3">
    <source>
        <dbReference type="ARBA" id="ARBA00022598"/>
    </source>
</evidence>
<evidence type="ECO:0000256" key="9">
    <source>
        <dbReference type="SAM" id="MobiDB-lite"/>
    </source>
</evidence>
<keyword evidence="6" id="KW-0092">Biotin</keyword>
<feature type="region of interest" description="Disordered" evidence="9">
    <location>
        <begin position="259"/>
        <end position="329"/>
    </location>
</feature>
<dbReference type="EMBL" id="QVQW01000036">
    <property type="protein sequence ID" value="RKU44003.1"/>
    <property type="molecule type" value="Genomic_DNA"/>
</dbReference>
<dbReference type="Pfam" id="PF02786">
    <property type="entry name" value="CPSase_L_D2"/>
    <property type="match status" value="1"/>
</dbReference>
<dbReference type="InterPro" id="IPR011761">
    <property type="entry name" value="ATP-grasp"/>
</dbReference>
<dbReference type="OrthoDB" id="196847at2759"/>
<feature type="domain" description="Lipoyl-binding" evidence="10">
    <location>
        <begin position="909"/>
        <end position="984"/>
    </location>
</feature>
<dbReference type="AlphaFoldDB" id="A0A420Y822"/>
<feature type="domain" description="Pyruvate carboxyltransferase" evidence="13">
    <location>
        <begin position="366"/>
        <end position="634"/>
    </location>
</feature>
<dbReference type="Pfam" id="PF02436">
    <property type="entry name" value="PYC_OADA"/>
    <property type="match status" value="1"/>
</dbReference>
<dbReference type="Gene3D" id="3.30.470.20">
    <property type="entry name" value="ATP-grasp fold, B domain"/>
    <property type="match status" value="1"/>
</dbReference>
<keyword evidence="4 8" id="KW-0547">Nucleotide-binding</keyword>
<dbReference type="GO" id="GO:0046872">
    <property type="term" value="F:metal ion binding"/>
    <property type="evidence" value="ECO:0007669"/>
    <property type="project" value="InterPro"/>
</dbReference>
<dbReference type="SUPFAM" id="SSF56059">
    <property type="entry name" value="Glutathione synthetase ATP-binding domain-like"/>
    <property type="match status" value="1"/>
</dbReference>
<comment type="function">
    <text evidence="1">Pyruvate carboxylase catalyzes a 2-step reaction, involving the ATP-dependent carboxylation of the covalently attached biotin in the first step and the transfer of the carboxyl group to pyruvate in the second.</text>
</comment>
<accession>A0A420Y822</accession>
<organism evidence="14 15">
    <name type="scientific">Coniochaeta pulveracea</name>
    <dbReference type="NCBI Taxonomy" id="177199"/>
    <lineage>
        <taxon>Eukaryota</taxon>
        <taxon>Fungi</taxon>
        <taxon>Dikarya</taxon>
        <taxon>Ascomycota</taxon>
        <taxon>Pezizomycotina</taxon>
        <taxon>Sordariomycetes</taxon>
        <taxon>Sordariomycetidae</taxon>
        <taxon>Coniochaetales</taxon>
        <taxon>Coniochaetaceae</taxon>
        <taxon>Coniochaeta</taxon>
    </lineage>
</organism>
<dbReference type="FunFam" id="3.20.20.70:FF:000033">
    <property type="entry name" value="Pyruvate carboxylase"/>
    <property type="match status" value="1"/>
</dbReference>
<dbReference type="InterPro" id="IPR055268">
    <property type="entry name" value="PCB-like"/>
</dbReference>
<dbReference type="SUPFAM" id="SSF51569">
    <property type="entry name" value="Aldolase"/>
    <property type="match status" value="1"/>
</dbReference>
<protein>
    <recommendedName>
        <fullName evidence="2">pyruvate carboxylase</fullName>
        <ecNumber evidence="2">6.4.1.1</ecNumber>
    </recommendedName>
</protein>
<dbReference type="PROSITE" id="PS50968">
    <property type="entry name" value="BIOTINYL_LIPOYL"/>
    <property type="match status" value="1"/>
</dbReference>
<dbReference type="SUPFAM" id="SSF51246">
    <property type="entry name" value="Rudiment single hybrid motif"/>
    <property type="match status" value="1"/>
</dbReference>
<evidence type="ECO:0000259" key="10">
    <source>
        <dbReference type="PROSITE" id="PS50968"/>
    </source>
</evidence>
<evidence type="ECO:0000259" key="12">
    <source>
        <dbReference type="PROSITE" id="PS50979"/>
    </source>
</evidence>
<name>A0A420Y822_9PEZI</name>
<dbReference type="EC" id="6.4.1.1" evidence="2"/>
<dbReference type="Pfam" id="PF00364">
    <property type="entry name" value="Biotin_lipoyl"/>
    <property type="match status" value="1"/>
</dbReference>
<dbReference type="PROSITE" id="PS50975">
    <property type="entry name" value="ATP_GRASP"/>
    <property type="match status" value="1"/>
</dbReference>
<dbReference type="Proteomes" id="UP000275385">
    <property type="component" value="Unassembled WGS sequence"/>
</dbReference>
<dbReference type="InterPro" id="IPR000089">
    <property type="entry name" value="Biotin_lipoyl"/>
</dbReference>
<dbReference type="STRING" id="177199.A0A420Y822"/>
<dbReference type="InterPro" id="IPR001882">
    <property type="entry name" value="Biotin_BS"/>
</dbReference>
<dbReference type="GO" id="GO:0004736">
    <property type="term" value="F:pyruvate carboxylase activity"/>
    <property type="evidence" value="ECO:0007669"/>
    <property type="project" value="UniProtKB-EC"/>
</dbReference>
<keyword evidence="15" id="KW-1185">Reference proteome</keyword>
<dbReference type="InterPro" id="IPR000891">
    <property type="entry name" value="PYR_CT"/>
</dbReference>
<evidence type="ECO:0000256" key="5">
    <source>
        <dbReference type="ARBA" id="ARBA00022840"/>
    </source>
</evidence>
<dbReference type="InterPro" id="IPR011053">
    <property type="entry name" value="Single_hybrid_motif"/>
</dbReference>
<keyword evidence="5 8" id="KW-0067">ATP-binding</keyword>
<evidence type="ECO:0000256" key="6">
    <source>
        <dbReference type="ARBA" id="ARBA00023267"/>
    </source>
</evidence>
<keyword evidence="14" id="KW-0670">Pyruvate</keyword>
<dbReference type="PROSITE" id="PS50979">
    <property type="entry name" value="BC"/>
    <property type="match status" value="1"/>
</dbReference>
<dbReference type="InterPro" id="IPR011054">
    <property type="entry name" value="Rudment_hybrid_motif"/>
</dbReference>
<dbReference type="PANTHER" id="PTHR43778:SF2">
    <property type="entry name" value="PYRUVATE CARBOXYLASE, MITOCHONDRIAL"/>
    <property type="match status" value="1"/>
</dbReference>
<dbReference type="Gene3D" id="2.40.50.100">
    <property type="match status" value="1"/>
</dbReference>
<evidence type="ECO:0000313" key="14">
    <source>
        <dbReference type="EMBL" id="RKU44003.1"/>
    </source>
</evidence>
<feature type="domain" description="ATP-grasp" evidence="11">
    <location>
        <begin position="1"/>
        <end position="62"/>
    </location>
</feature>
<dbReference type="Pfam" id="PF02785">
    <property type="entry name" value="Biotin_carb_C"/>
    <property type="match status" value="1"/>
</dbReference>
<evidence type="ECO:0000256" key="2">
    <source>
        <dbReference type="ARBA" id="ARBA00013057"/>
    </source>
</evidence>
<dbReference type="Gene3D" id="3.20.20.70">
    <property type="entry name" value="Aldolase class I"/>
    <property type="match status" value="1"/>
</dbReference>
<evidence type="ECO:0000259" key="11">
    <source>
        <dbReference type="PROSITE" id="PS50975"/>
    </source>
</evidence>
<dbReference type="InterPro" id="IPR013785">
    <property type="entry name" value="Aldolase_TIM"/>
</dbReference>
<gene>
    <name evidence="14" type="primary">PYC1_2</name>
    <name evidence="14" type="ORF">DL546_007009</name>
</gene>
<comment type="catalytic activity">
    <reaction evidence="7">
        <text>hydrogencarbonate + pyruvate + ATP = oxaloacetate + ADP + phosphate + H(+)</text>
        <dbReference type="Rhea" id="RHEA:20844"/>
        <dbReference type="ChEBI" id="CHEBI:15361"/>
        <dbReference type="ChEBI" id="CHEBI:15378"/>
        <dbReference type="ChEBI" id="CHEBI:16452"/>
        <dbReference type="ChEBI" id="CHEBI:17544"/>
        <dbReference type="ChEBI" id="CHEBI:30616"/>
        <dbReference type="ChEBI" id="CHEBI:43474"/>
        <dbReference type="ChEBI" id="CHEBI:456216"/>
        <dbReference type="EC" id="6.4.1.1"/>
    </reaction>
</comment>
<comment type="caution">
    <text evidence="14">The sequence shown here is derived from an EMBL/GenBank/DDBJ whole genome shotgun (WGS) entry which is preliminary data.</text>
</comment>
<dbReference type="InterPro" id="IPR003379">
    <property type="entry name" value="Carboxylase_cons_dom"/>
</dbReference>
<dbReference type="GO" id="GO:0005737">
    <property type="term" value="C:cytoplasm"/>
    <property type="evidence" value="ECO:0007669"/>
    <property type="project" value="TreeGrafter"/>
</dbReference>
<dbReference type="SMART" id="SM00878">
    <property type="entry name" value="Biotin_carb_C"/>
    <property type="match status" value="1"/>
</dbReference>